<dbReference type="Pfam" id="PF00881">
    <property type="entry name" value="Nitroreductase"/>
    <property type="match status" value="1"/>
</dbReference>
<sequence length="205" mass="22346">MTIQSTKEFQISDHRTAGHGVDPLFVDRWSPRAFDGSDMPEADLKTILEAARWAPSAFNVQPWRFVYARRGDDSWDTLVNLLNPFNKDWAQHASALVFLLSDTQIDGQNGETRPAGTNSFDAGAAWAQAALQASSLGYHTHAMAGILTEDIHQALNVPSRFKPEIAFAIGKRGDAAALAEGLQARELPSPRKPLAEIAFNGTFGA</sequence>
<evidence type="ECO:0000313" key="5">
    <source>
        <dbReference type="Proteomes" id="UP000705379"/>
    </source>
</evidence>
<comment type="similarity">
    <text evidence="1">Belongs to the nitroreductase family.</text>
</comment>
<gene>
    <name evidence="4" type="ORF">DYI23_12615</name>
</gene>
<reference evidence="4" key="1">
    <citation type="submission" date="2018-08" db="EMBL/GenBank/DDBJ databases">
        <authorList>
            <person name="Jin W."/>
            <person name="Wang H."/>
            <person name="Yang Y."/>
            <person name="Li M."/>
            <person name="Liu J."/>
        </authorList>
    </citation>
    <scope>NUCLEOTIDE SEQUENCE</scope>
    <source>
        <strain evidence="4">AESS21</strain>
    </source>
</reference>
<proteinExistence type="inferred from homology"/>
<name>A0A944CFI7_9HYPH</name>
<evidence type="ECO:0000256" key="2">
    <source>
        <dbReference type="ARBA" id="ARBA00023002"/>
    </source>
</evidence>
<evidence type="ECO:0000259" key="3">
    <source>
        <dbReference type="Pfam" id="PF00881"/>
    </source>
</evidence>
<dbReference type="PANTHER" id="PTHR43673:SF10">
    <property type="entry name" value="NADH DEHYDROGENASE_NAD(P)H NITROREDUCTASE XCC3605-RELATED"/>
    <property type="match status" value="1"/>
</dbReference>
<dbReference type="AlphaFoldDB" id="A0A944CFI7"/>
<comment type="caution">
    <text evidence="4">The sequence shown here is derived from an EMBL/GenBank/DDBJ whole genome shotgun (WGS) entry which is preliminary data.</text>
</comment>
<dbReference type="EMBL" id="QTKU01000003">
    <property type="protein sequence ID" value="MBS8261063.1"/>
    <property type="molecule type" value="Genomic_DNA"/>
</dbReference>
<protein>
    <submittedName>
        <fullName evidence="4">Nitroreductase</fullName>
    </submittedName>
</protein>
<dbReference type="Gene3D" id="3.40.109.10">
    <property type="entry name" value="NADH Oxidase"/>
    <property type="match status" value="1"/>
</dbReference>
<dbReference type="InterPro" id="IPR029479">
    <property type="entry name" value="Nitroreductase"/>
</dbReference>
<dbReference type="SUPFAM" id="SSF55469">
    <property type="entry name" value="FMN-dependent nitroreductase-like"/>
    <property type="match status" value="1"/>
</dbReference>
<dbReference type="InterPro" id="IPR000415">
    <property type="entry name" value="Nitroreductase-like"/>
</dbReference>
<feature type="domain" description="Nitroreductase" evidence="3">
    <location>
        <begin position="27"/>
        <end position="171"/>
    </location>
</feature>
<dbReference type="CDD" id="cd02138">
    <property type="entry name" value="TdsD-like"/>
    <property type="match status" value="1"/>
</dbReference>
<evidence type="ECO:0000256" key="1">
    <source>
        <dbReference type="ARBA" id="ARBA00007118"/>
    </source>
</evidence>
<keyword evidence="2" id="KW-0560">Oxidoreductase</keyword>
<evidence type="ECO:0000313" key="4">
    <source>
        <dbReference type="EMBL" id="MBS8261063.1"/>
    </source>
</evidence>
<dbReference type="PANTHER" id="PTHR43673">
    <property type="entry name" value="NAD(P)H NITROREDUCTASE YDGI-RELATED"/>
    <property type="match status" value="1"/>
</dbReference>
<accession>A0A944CFI7</accession>
<dbReference type="RefSeq" id="WP_213216527.1">
    <property type="nucleotide sequence ID" value="NZ_QTKU01000003.1"/>
</dbReference>
<reference evidence="4" key="2">
    <citation type="journal article" date="2021" name="Microorganisms">
        <title>Bacterial Dimethylsulfoniopropionate Biosynthesis in the East China Sea.</title>
        <authorList>
            <person name="Liu J."/>
            <person name="Zhang Y."/>
            <person name="Liu J."/>
            <person name="Zhong H."/>
            <person name="Williams B.T."/>
            <person name="Zheng Y."/>
            <person name="Curson A.R.J."/>
            <person name="Sun C."/>
            <person name="Sun H."/>
            <person name="Song D."/>
            <person name="Wagner Mackenzie B."/>
            <person name="Bermejo Martinez A."/>
            <person name="Todd J.D."/>
            <person name="Zhang X.H."/>
        </authorList>
    </citation>
    <scope>NUCLEOTIDE SEQUENCE</scope>
    <source>
        <strain evidence="4">AESS21</strain>
    </source>
</reference>
<dbReference type="Proteomes" id="UP000705379">
    <property type="component" value="Unassembled WGS sequence"/>
</dbReference>
<organism evidence="4 5">
    <name type="scientific">Roseibium polysiphoniae</name>
    <dbReference type="NCBI Taxonomy" id="2571221"/>
    <lineage>
        <taxon>Bacteria</taxon>
        <taxon>Pseudomonadati</taxon>
        <taxon>Pseudomonadota</taxon>
        <taxon>Alphaproteobacteria</taxon>
        <taxon>Hyphomicrobiales</taxon>
        <taxon>Stappiaceae</taxon>
        <taxon>Roseibium</taxon>
    </lineage>
</organism>
<dbReference type="GO" id="GO:0016491">
    <property type="term" value="F:oxidoreductase activity"/>
    <property type="evidence" value="ECO:0007669"/>
    <property type="project" value="UniProtKB-KW"/>
</dbReference>